<evidence type="ECO:0000313" key="4">
    <source>
        <dbReference type="EMBL" id="XBH08030.1"/>
    </source>
</evidence>
<reference evidence="4" key="1">
    <citation type="submission" date="2024-05" db="EMBL/GenBank/DDBJ databases">
        <title>Planctomycetes of the genus Singulisphaera possess chitinolytic capabilities.</title>
        <authorList>
            <person name="Ivanova A."/>
        </authorList>
    </citation>
    <scope>NUCLEOTIDE SEQUENCE</scope>
    <source>
        <strain evidence="4">Ch08T</strain>
    </source>
</reference>
<feature type="region of interest" description="Disordered" evidence="2">
    <location>
        <begin position="67"/>
        <end position="91"/>
    </location>
</feature>
<keyword evidence="3" id="KW-0472">Membrane</keyword>
<feature type="compositionally biased region" description="Pro residues" evidence="2">
    <location>
        <begin position="67"/>
        <end position="83"/>
    </location>
</feature>
<dbReference type="EMBL" id="CP155447">
    <property type="protein sequence ID" value="XBH08030.1"/>
    <property type="molecule type" value="Genomic_DNA"/>
</dbReference>
<sequence>MGDRTKNNEGAPVETESYLGILVNLVGLLGAVILLLVIVRTGNKPAAPPARIVAPAPVAVATAIAPPPAPAPPKKPKPKPTPVAAPASKPLDRVAVARAEEQIDAASRDRARAEARAEDAAKRLAEATAQAALDASKNRKLALRVRDPSAQLASVTARGGFLRAERDRLKAELGSVAQAPRPKAKSLVEKNPVAKPTGGNEYHFEVRRDRVAFIDLDRLMELVKADAQLRIRLSEGSRVVDSKVGPVGAFSIEYVLGRAMPNGIEELMERHGVNFDLRGWEIIPEFEGRGETYERTLQPISQYALTINRLKPSRATITMWVYPDGFALYRKLRDDLHARGYTVAARPLPEGMAIRGSPAGSLSAGQ</sequence>
<evidence type="ECO:0000256" key="3">
    <source>
        <dbReference type="SAM" id="Phobius"/>
    </source>
</evidence>
<gene>
    <name evidence="4" type="ORF">V5E97_18935</name>
</gene>
<protein>
    <submittedName>
        <fullName evidence="4">Uncharacterized protein</fullName>
    </submittedName>
</protein>
<keyword evidence="3" id="KW-1133">Transmembrane helix</keyword>
<accession>A0AAU7CSU5</accession>
<organism evidence="4">
    <name type="scientific">Singulisphaera sp. Ch08</name>
    <dbReference type="NCBI Taxonomy" id="3120278"/>
    <lineage>
        <taxon>Bacteria</taxon>
        <taxon>Pseudomonadati</taxon>
        <taxon>Planctomycetota</taxon>
        <taxon>Planctomycetia</taxon>
        <taxon>Isosphaerales</taxon>
        <taxon>Isosphaeraceae</taxon>
        <taxon>Singulisphaera</taxon>
    </lineage>
</organism>
<dbReference type="AlphaFoldDB" id="A0AAU7CSU5"/>
<keyword evidence="1" id="KW-0175">Coiled coil</keyword>
<feature type="transmembrane region" description="Helical" evidence="3">
    <location>
        <begin position="18"/>
        <end position="39"/>
    </location>
</feature>
<dbReference type="RefSeq" id="WP_406700867.1">
    <property type="nucleotide sequence ID" value="NZ_CP155447.1"/>
</dbReference>
<feature type="coiled-coil region" evidence="1">
    <location>
        <begin position="96"/>
        <end position="130"/>
    </location>
</feature>
<evidence type="ECO:0000256" key="2">
    <source>
        <dbReference type="SAM" id="MobiDB-lite"/>
    </source>
</evidence>
<keyword evidence="3" id="KW-0812">Transmembrane</keyword>
<name>A0AAU7CSU5_9BACT</name>
<proteinExistence type="predicted"/>
<evidence type="ECO:0000256" key="1">
    <source>
        <dbReference type="SAM" id="Coils"/>
    </source>
</evidence>